<dbReference type="EMBL" id="JBGFUD010000927">
    <property type="protein sequence ID" value="MFH4975484.1"/>
    <property type="molecule type" value="Genomic_DNA"/>
</dbReference>
<reference evidence="1 2" key="1">
    <citation type="submission" date="2024-08" db="EMBL/GenBank/DDBJ databases">
        <title>Gnathostoma spinigerum genome.</title>
        <authorList>
            <person name="Gonzalez-Bertolin B."/>
            <person name="Monzon S."/>
            <person name="Zaballos A."/>
            <person name="Jimenez P."/>
            <person name="Dekumyoy P."/>
            <person name="Varona S."/>
            <person name="Cuesta I."/>
            <person name="Sumanam S."/>
            <person name="Adisakwattana P."/>
            <person name="Gasser R.B."/>
            <person name="Hernandez-Gonzalez A."/>
            <person name="Young N.D."/>
            <person name="Perteguer M.J."/>
        </authorList>
    </citation>
    <scope>NUCLEOTIDE SEQUENCE [LARGE SCALE GENOMIC DNA]</scope>
    <source>
        <strain evidence="1">AL3</strain>
        <tissue evidence="1">Liver</tissue>
    </source>
</reference>
<gene>
    <name evidence="1" type="ORF">AB6A40_002193</name>
</gene>
<evidence type="ECO:0000313" key="2">
    <source>
        <dbReference type="Proteomes" id="UP001608902"/>
    </source>
</evidence>
<comment type="caution">
    <text evidence="1">The sequence shown here is derived from an EMBL/GenBank/DDBJ whole genome shotgun (WGS) entry which is preliminary data.</text>
</comment>
<organism evidence="1 2">
    <name type="scientific">Gnathostoma spinigerum</name>
    <dbReference type="NCBI Taxonomy" id="75299"/>
    <lineage>
        <taxon>Eukaryota</taxon>
        <taxon>Metazoa</taxon>
        <taxon>Ecdysozoa</taxon>
        <taxon>Nematoda</taxon>
        <taxon>Chromadorea</taxon>
        <taxon>Rhabditida</taxon>
        <taxon>Spirurina</taxon>
        <taxon>Gnathostomatomorpha</taxon>
        <taxon>Gnathostomatoidea</taxon>
        <taxon>Gnathostomatidae</taxon>
        <taxon>Gnathostoma</taxon>
    </lineage>
</organism>
<proteinExistence type="predicted"/>
<dbReference type="Proteomes" id="UP001608902">
    <property type="component" value="Unassembled WGS sequence"/>
</dbReference>
<dbReference type="AlphaFoldDB" id="A0ABD6EDQ3"/>
<accession>A0ABD6EDQ3</accession>
<protein>
    <submittedName>
        <fullName evidence="1">Uncharacterized protein</fullName>
    </submittedName>
</protein>
<keyword evidence="2" id="KW-1185">Reference proteome</keyword>
<name>A0ABD6EDQ3_9BILA</name>
<evidence type="ECO:0000313" key="1">
    <source>
        <dbReference type="EMBL" id="MFH4975484.1"/>
    </source>
</evidence>
<sequence>MNCSLEDQENKEVEFHRPRCIHGRFLFIRKPFDIDLILGNNEHTFEQFEAKYRAAMRDKRPAVPEPKSGVKRRRTQASKIWISELQDIDKIYKTSELRDIIATAQEN</sequence>